<dbReference type="Pfam" id="PF13401">
    <property type="entry name" value="AAA_22"/>
    <property type="match status" value="1"/>
</dbReference>
<dbReference type="InterPro" id="IPR049945">
    <property type="entry name" value="AAA_22"/>
</dbReference>
<keyword evidence="5" id="KW-1185">Reference proteome</keyword>
<feature type="compositionally biased region" description="Low complexity" evidence="1">
    <location>
        <begin position="679"/>
        <end position="702"/>
    </location>
</feature>
<feature type="domain" description="ORC1/DEAH AAA+ ATPase" evidence="2">
    <location>
        <begin position="42"/>
        <end position="161"/>
    </location>
</feature>
<dbReference type="EMBL" id="CP019606">
    <property type="protein sequence ID" value="AQP46406.1"/>
    <property type="molecule type" value="Genomic_DNA"/>
</dbReference>
<dbReference type="Gene3D" id="3.40.50.300">
    <property type="entry name" value="P-loop containing nucleotide triphosphate hydrolases"/>
    <property type="match status" value="1"/>
</dbReference>
<organism evidence="4 5">
    <name type="scientific">Tessaracoccus aquimaris</name>
    <dbReference type="NCBI Taxonomy" id="1332264"/>
    <lineage>
        <taxon>Bacteria</taxon>
        <taxon>Bacillati</taxon>
        <taxon>Actinomycetota</taxon>
        <taxon>Actinomycetes</taxon>
        <taxon>Propionibacteriales</taxon>
        <taxon>Propionibacteriaceae</taxon>
        <taxon>Tessaracoccus</taxon>
    </lineage>
</organism>
<evidence type="ECO:0000313" key="5">
    <source>
        <dbReference type="Proteomes" id="UP000188145"/>
    </source>
</evidence>
<dbReference type="KEGG" id="tes:BW730_01350"/>
<dbReference type="STRING" id="1332264.BW730_01350"/>
<dbReference type="GO" id="GO:0016887">
    <property type="term" value="F:ATP hydrolysis activity"/>
    <property type="evidence" value="ECO:0007669"/>
    <property type="project" value="InterPro"/>
</dbReference>
<evidence type="ECO:0000256" key="1">
    <source>
        <dbReference type="SAM" id="MobiDB-lite"/>
    </source>
</evidence>
<evidence type="ECO:0000259" key="3">
    <source>
        <dbReference type="Pfam" id="PF25873"/>
    </source>
</evidence>
<dbReference type="Proteomes" id="UP000188145">
    <property type="component" value="Chromosome"/>
</dbReference>
<proteinExistence type="predicted"/>
<gene>
    <name evidence="4" type="ORF">BW730_01350</name>
</gene>
<dbReference type="RefSeq" id="WP_077684734.1">
    <property type="nucleotide sequence ID" value="NZ_CP019606.1"/>
</dbReference>
<dbReference type="OrthoDB" id="134985at2"/>
<dbReference type="SUPFAM" id="SSF52540">
    <property type="entry name" value="P-loop containing nucleoside triphosphate hydrolases"/>
    <property type="match status" value="1"/>
</dbReference>
<sequence length="759" mass="82861">MAERYGERPYNEVRFRIPISTERFVHRPRLTAQLDQSAHLPLTVVSGPAGTGKTLAVADWTRQGTQAGTVAWVSLDKGDASVTKFWGSMLAALRIASPETMSELRKHLNPESAFLQDIAARVGRLTLVLDDAHAIESGTTIQWLEDLLRWPPEGLHIVLVTRHEPPLPLQRMRLEEAVAEVRFQDLTFTRDEGRALLAEGGVHLQGSTLDQLMTCTGGWAAALRLVAARLRSASDPAETIARFGRIAFPISEYLWEEVLQNLPSSYNEFLQRTSVCSKLCAPLAAELSGEAGAAQMLQNLSREQLLSHELADTGCYRAHSLLNTLLHARLKATRPQLEQEQQRIAALWYERHGQWMQALTHAVASEDWDFAGALAVRSGAVALFGADRHRFLDLVATIPGAATIDNPELAVTLAAAAYTQRDATTVAVLLDRASPGVDTLPEPRRSIAAFAVHLITAGQAHRDSDGVALRRSATLADNLLAGIRGIDAPGWSEHRGLTTTIRGVADLWAGNPYSALARLNEGAATLPLEEHTAFTEVYTRGLIAVAEGMAGWVDRSRATAEEAIEVAEREGHASRSDTQWAWLARSAAQLRAGNLEAARASRQRCAEVAGAKFSPFVRVELNLLAARHALATGDPIGARRRLGPREASWRRGAGSSRFGRNWWASRSTLRWRSTTPSGRRNCSTRTNAATTARSATRTSCRSPGHGCCSAPATRQGSATRSRRPLAPSASPPSGPGWPCRQRRTSCVAIRRPSRPWQRR</sequence>
<feature type="region of interest" description="Disordered" evidence="1">
    <location>
        <begin position="673"/>
        <end position="759"/>
    </location>
</feature>
<reference evidence="5" key="1">
    <citation type="submission" date="2017-02" db="EMBL/GenBank/DDBJ databases">
        <title>Tessaracoccus aquaemaris sp. nov., isolated from the intestine of a Korean rockfish, Sebastes schlegelii, in a marine aquaculture pond.</title>
        <authorList>
            <person name="Tak E.J."/>
            <person name="Bae J.-W."/>
        </authorList>
    </citation>
    <scope>NUCLEOTIDE SEQUENCE [LARGE SCALE GENOMIC DNA]</scope>
    <source>
        <strain evidence="5">NSG39</strain>
    </source>
</reference>
<dbReference type="Pfam" id="PF25873">
    <property type="entry name" value="WHD_MalT"/>
    <property type="match status" value="1"/>
</dbReference>
<dbReference type="InterPro" id="IPR059106">
    <property type="entry name" value="WHD_MalT"/>
</dbReference>
<feature type="region of interest" description="Disordered" evidence="1">
    <location>
        <begin position="636"/>
        <end position="655"/>
    </location>
</feature>
<feature type="domain" description="MalT-like winged helix" evidence="3">
    <location>
        <begin position="256"/>
        <end position="337"/>
    </location>
</feature>
<name>A0A1Q2CJU5_9ACTN</name>
<accession>A0A1Q2CJU5</accession>
<dbReference type="AlphaFoldDB" id="A0A1Q2CJU5"/>
<evidence type="ECO:0000259" key="2">
    <source>
        <dbReference type="Pfam" id="PF13401"/>
    </source>
</evidence>
<protein>
    <submittedName>
        <fullName evidence="4">Uncharacterized protein</fullName>
    </submittedName>
</protein>
<dbReference type="InterPro" id="IPR027417">
    <property type="entry name" value="P-loop_NTPase"/>
</dbReference>
<evidence type="ECO:0000313" key="4">
    <source>
        <dbReference type="EMBL" id="AQP46406.1"/>
    </source>
</evidence>